<evidence type="ECO:0000313" key="5">
    <source>
        <dbReference type="Proteomes" id="UP000799118"/>
    </source>
</evidence>
<evidence type="ECO:0000256" key="2">
    <source>
        <dbReference type="SAM" id="Phobius"/>
    </source>
</evidence>
<keyword evidence="5" id="KW-1185">Reference proteome</keyword>
<keyword evidence="2" id="KW-1133">Transmembrane helix</keyword>
<keyword evidence="2" id="KW-0812">Transmembrane</keyword>
<feature type="compositionally biased region" description="Polar residues" evidence="1">
    <location>
        <begin position="1"/>
        <end position="11"/>
    </location>
</feature>
<dbReference type="Pfam" id="PF10104">
    <property type="entry name" value="Brr6_like_C_C"/>
    <property type="match status" value="1"/>
</dbReference>
<dbReference type="InterPro" id="IPR018767">
    <property type="entry name" value="Brl1/Brr6_dom"/>
</dbReference>
<evidence type="ECO:0000259" key="3">
    <source>
        <dbReference type="SMART" id="SM01042"/>
    </source>
</evidence>
<proteinExistence type="predicted"/>
<feature type="region of interest" description="Disordered" evidence="1">
    <location>
        <begin position="1"/>
        <end position="65"/>
    </location>
</feature>
<name>A0A6A4IBA9_9AGAR</name>
<dbReference type="EMBL" id="ML769388">
    <property type="protein sequence ID" value="KAE9409412.1"/>
    <property type="molecule type" value="Genomic_DNA"/>
</dbReference>
<reference evidence="4" key="1">
    <citation type="journal article" date="2019" name="Environ. Microbiol.">
        <title>Fungal ecological strategies reflected in gene transcription - a case study of two litter decomposers.</title>
        <authorList>
            <person name="Barbi F."/>
            <person name="Kohler A."/>
            <person name="Barry K."/>
            <person name="Baskaran P."/>
            <person name="Daum C."/>
            <person name="Fauchery L."/>
            <person name="Ihrmark K."/>
            <person name="Kuo A."/>
            <person name="LaButti K."/>
            <person name="Lipzen A."/>
            <person name="Morin E."/>
            <person name="Grigoriev I.V."/>
            <person name="Henrissat B."/>
            <person name="Lindahl B."/>
            <person name="Martin F."/>
        </authorList>
    </citation>
    <scope>NUCLEOTIDE SEQUENCE</scope>
    <source>
        <strain evidence="4">JB14</strain>
    </source>
</reference>
<dbReference type="Proteomes" id="UP000799118">
    <property type="component" value="Unassembled WGS sequence"/>
</dbReference>
<sequence>MNSRIFHSPRSTEAPMDFQFTSRPNTTPAWKMDDEANPSTPRKRTHDDMKPSTPTSSSSFGFGANRNIPFIFATPSRQTMEPYLWAPPPSASPATVFPPPSLDEPKDIDMSEVSPPKPEEPKDTMPDNDRAVATGALRRVYRARHKTPRGRRTVQARNRGSETDDDDEATDEELDLMNQNTSNHYTLNMSSAPSRSDMPYILLGYLQFFFNLSLILVFLYLLLLFILTVQRDVEHRISEYSMDSMQEIARCALQYRNNYCDNPAMLAPALVHQCGDWELCMNRDPTKIGRARIGAELIAEVVNGFVEPISWKTLAFTLTSLSFLTVFINTLISLYRSRHRPSPEAHQAQPPPHFPVLNNTPYSTHQYGGYSPAPTPAWGRNWRGNDNDDVDRTPSTRRRRLESGVSVKVK</sequence>
<feature type="compositionally biased region" description="Polar residues" evidence="1">
    <location>
        <begin position="19"/>
        <end position="28"/>
    </location>
</feature>
<feature type="domain" description="Brl1/Brr6" evidence="3">
    <location>
        <begin position="202"/>
        <end position="336"/>
    </location>
</feature>
<dbReference type="InterPro" id="IPR040202">
    <property type="entry name" value="Brl1/Brr6"/>
</dbReference>
<evidence type="ECO:0000313" key="4">
    <source>
        <dbReference type="EMBL" id="KAE9409412.1"/>
    </source>
</evidence>
<dbReference type="AlphaFoldDB" id="A0A6A4IBA9"/>
<feature type="compositionally biased region" description="Low complexity" evidence="1">
    <location>
        <begin position="51"/>
        <end position="63"/>
    </location>
</feature>
<feature type="region of interest" description="Disordered" evidence="1">
    <location>
        <begin position="365"/>
        <end position="410"/>
    </location>
</feature>
<feature type="transmembrane region" description="Helical" evidence="2">
    <location>
        <begin position="200"/>
        <end position="227"/>
    </location>
</feature>
<feature type="compositionally biased region" description="Basic and acidic residues" evidence="1">
    <location>
        <begin position="383"/>
        <end position="394"/>
    </location>
</feature>
<feature type="compositionally biased region" description="Pro residues" evidence="1">
    <location>
        <begin position="85"/>
        <end position="102"/>
    </location>
</feature>
<gene>
    <name evidence="4" type="ORF">BT96DRAFT_1012966</name>
</gene>
<feature type="region of interest" description="Disordered" evidence="1">
    <location>
        <begin position="143"/>
        <end position="170"/>
    </location>
</feature>
<organism evidence="4 5">
    <name type="scientific">Gymnopus androsaceus JB14</name>
    <dbReference type="NCBI Taxonomy" id="1447944"/>
    <lineage>
        <taxon>Eukaryota</taxon>
        <taxon>Fungi</taxon>
        <taxon>Dikarya</taxon>
        <taxon>Basidiomycota</taxon>
        <taxon>Agaricomycotina</taxon>
        <taxon>Agaricomycetes</taxon>
        <taxon>Agaricomycetidae</taxon>
        <taxon>Agaricales</taxon>
        <taxon>Marasmiineae</taxon>
        <taxon>Omphalotaceae</taxon>
        <taxon>Gymnopus</taxon>
    </lineage>
</organism>
<dbReference type="PANTHER" id="PTHR28136:SF1">
    <property type="entry name" value="NUCLEUS EXPORT PROTEIN BRL1"/>
    <property type="match status" value="1"/>
</dbReference>
<feature type="compositionally biased region" description="Basic residues" evidence="1">
    <location>
        <begin position="143"/>
        <end position="154"/>
    </location>
</feature>
<dbReference type="SMART" id="SM01042">
    <property type="entry name" value="Brr6_like_C_C"/>
    <property type="match status" value="1"/>
</dbReference>
<keyword evidence="2" id="KW-0472">Membrane</keyword>
<dbReference type="GO" id="GO:0031965">
    <property type="term" value="C:nuclear membrane"/>
    <property type="evidence" value="ECO:0007669"/>
    <property type="project" value="InterPro"/>
</dbReference>
<feature type="region of interest" description="Disordered" evidence="1">
    <location>
        <begin position="83"/>
        <end position="129"/>
    </location>
</feature>
<feature type="transmembrane region" description="Helical" evidence="2">
    <location>
        <begin position="314"/>
        <end position="335"/>
    </location>
</feature>
<feature type="compositionally biased region" description="Basic and acidic residues" evidence="1">
    <location>
        <begin position="117"/>
        <end position="129"/>
    </location>
</feature>
<dbReference type="GO" id="GO:0055088">
    <property type="term" value="P:lipid homeostasis"/>
    <property type="evidence" value="ECO:0007669"/>
    <property type="project" value="InterPro"/>
</dbReference>
<dbReference type="PANTHER" id="PTHR28136">
    <property type="entry name" value="NUCLEUS EXPORT PROTEIN BRR6"/>
    <property type="match status" value="1"/>
</dbReference>
<dbReference type="GO" id="GO:0006998">
    <property type="term" value="P:nuclear envelope organization"/>
    <property type="evidence" value="ECO:0007669"/>
    <property type="project" value="InterPro"/>
</dbReference>
<dbReference type="OrthoDB" id="5961at2759"/>
<accession>A0A6A4IBA9</accession>
<protein>
    <recommendedName>
        <fullName evidence="3">Brl1/Brr6 domain-containing protein</fullName>
    </recommendedName>
</protein>
<evidence type="ECO:0000256" key="1">
    <source>
        <dbReference type="SAM" id="MobiDB-lite"/>
    </source>
</evidence>